<dbReference type="PROSITE" id="PS51782">
    <property type="entry name" value="LYSM"/>
    <property type="match status" value="1"/>
</dbReference>
<dbReference type="AlphaFoldDB" id="A0A9D1ZNK9"/>
<dbReference type="GO" id="GO:0030313">
    <property type="term" value="C:cell envelope"/>
    <property type="evidence" value="ECO:0007669"/>
    <property type="project" value="UniProtKB-SubCell"/>
</dbReference>
<comment type="cofactor">
    <cofactor evidence="1">
        <name>Zn(2+)</name>
        <dbReference type="ChEBI" id="CHEBI:29105"/>
    </cofactor>
</comment>
<keyword evidence="3" id="KW-0645">Protease</keyword>
<dbReference type="InterPro" id="IPR011055">
    <property type="entry name" value="Dup_hybrid_motif"/>
</dbReference>
<evidence type="ECO:0000256" key="3">
    <source>
        <dbReference type="ARBA" id="ARBA00022670"/>
    </source>
</evidence>
<reference evidence="9" key="2">
    <citation type="submission" date="2021-04" db="EMBL/GenBank/DDBJ databases">
        <authorList>
            <person name="Gilroy R."/>
        </authorList>
    </citation>
    <scope>NUCLEOTIDE SEQUENCE</scope>
    <source>
        <strain evidence="9">Gambia2-208</strain>
    </source>
</reference>
<evidence type="ECO:0000259" key="8">
    <source>
        <dbReference type="PROSITE" id="PS51782"/>
    </source>
</evidence>
<keyword evidence="7" id="KW-0482">Metalloprotease</keyword>
<evidence type="ECO:0000256" key="6">
    <source>
        <dbReference type="ARBA" id="ARBA00022833"/>
    </source>
</evidence>
<evidence type="ECO:0000313" key="9">
    <source>
        <dbReference type="EMBL" id="HIY89402.1"/>
    </source>
</evidence>
<dbReference type="PANTHER" id="PTHR21666:SF288">
    <property type="entry name" value="CELL DIVISION PROTEIN YTFB"/>
    <property type="match status" value="1"/>
</dbReference>
<keyword evidence="5" id="KW-0378">Hydrolase</keyword>
<keyword evidence="4" id="KW-0479">Metal-binding</keyword>
<dbReference type="CDD" id="cd12797">
    <property type="entry name" value="M23_peptidase"/>
    <property type="match status" value="1"/>
</dbReference>
<dbReference type="GO" id="GO:0046872">
    <property type="term" value="F:metal ion binding"/>
    <property type="evidence" value="ECO:0007669"/>
    <property type="project" value="UniProtKB-KW"/>
</dbReference>
<comment type="caution">
    <text evidence="9">The sequence shown here is derived from an EMBL/GenBank/DDBJ whole genome shotgun (WGS) entry which is preliminary data.</text>
</comment>
<dbReference type="GO" id="GO:0006508">
    <property type="term" value="P:proteolysis"/>
    <property type="evidence" value="ECO:0007669"/>
    <property type="project" value="UniProtKB-KW"/>
</dbReference>
<sequence length="416" mass="46801">MRKINKKYPITVGVLLAVAALALIFLPKRTAGDMLDEVQLTDSTEVEEIVYKYGIPTDDYEVDYGIVKPGQNLSYILADHGLSHQQVHQVNEKAAGVFDVRKIRAGQAYAVFTTRDSVPQTVFLVYEEDPKAYVVFDLRGDCAVRRGENPSEWRQKEVKGRVESSLWVAMQNAETSPLLAMVLSNIYGWSIDFFDLKKADEFRVIYEQEYVDGKSLDNFHVLAAAFRHSDSTYYAIPFTQDNEELYYNEKGNSLEGAFLKAPLDFYRISSRFSNARFHPVLKRYRAHHGVDYAAPTGTPVYAVGNGKVIAKAYQRGGAGNYLKIKHNGVYTTTYMHLSRFAKGIQVGSEVKQKQVIGYVGSTGLSTGPHLDFRVYEHGKPINPLTIKSQPKKPISAQNRAAFTVLCDSVVRRLENL</sequence>
<accession>A0A9D1ZNK9</accession>
<evidence type="ECO:0000256" key="5">
    <source>
        <dbReference type="ARBA" id="ARBA00022801"/>
    </source>
</evidence>
<evidence type="ECO:0000256" key="2">
    <source>
        <dbReference type="ARBA" id="ARBA00004196"/>
    </source>
</evidence>
<dbReference type="Pfam" id="PF01551">
    <property type="entry name" value="Peptidase_M23"/>
    <property type="match status" value="1"/>
</dbReference>
<dbReference type="InterPro" id="IPR050570">
    <property type="entry name" value="Cell_wall_metabolism_enzyme"/>
</dbReference>
<dbReference type="Gene3D" id="2.70.70.10">
    <property type="entry name" value="Glucose Permease (Domain IIA)"/>
    <property type="match status" value="1"/>
</dbReference>
<evidence type="ECO:0000256" key="1">
    <source>
        <dbReference type="ARBA" id="ARBA00001947"/>
    </source>
</evidence>
<organism evidence="9 10">
    <name type="scientific">Candidatus Bacteroides pullicola</name>
    <dbReference type="NCBI Taxonomy" id="2838475"/>
    <lineage>
        <taxon>Bacteria</taxon>
        <taxon>Pseudomonadati</taxon>
        <taxon>Bacteroidota</taxon>
        <taxon>Bacteroidia</taxon>
        <taxon>Bacteroidales</taxon>
        <taxon>Bacteroidaceae</taxon>
        <taxon>Bacteroides</taxon>
    </lineage>
</organism>
<keyword evidence="6" id="KW-0862">Zinc</keyword>
<evidence type="ECO:0000256" key="7">
    <source>
        <dbReference type="ARBA" id="ARBA00023049"/>
    </source>
</evidence>
<dbReference type="SUPFAM" id="SSF51261">
    <property type="entry name" value="Duplicated hybrid motif"/>
    <property type="match status" value="1"/>
</dbReference>
<protein>
    <submittedName>
        <fullName evidence="9">Peptidoglycan DD-metalloendopeptidase family protein</fullName>
    </submittedName>
</protein>
<dbReference type="PANTHER" id="PTHR21666">
    <property type="entry name" value="PEPTIDASE-RELATED"/>
    <property type="match status" value="1"/>
</dbReference>
<dbReference type="InterPro" id="IPR018392">
    <property type="entry name" value="LysM"/>
</dbReference>
<dbReference type="GO" id="GO:0004222">
    <property type="term" value="F:metalloendopeptidase activity"/>
    <property type="evidence" value="ECO:0007669"/>
    <property type="project" value="TreeGrafter"/>
</dbReference>
<reference evidence="9" key="1">
    <citation type="journal article" date="2021" name="PeerJ">
        <title>Extensive microbial diversity within the chicken gut microbiome revealed by metagenomics and culture.</title>
        <authorList>
            <person name="Gilroy R."/>
            <person name="Ravi A."/>
            <person name="Getino M."/>
            <person name="Pursley I."/>
            <person name="Horton D.L."/>
            <person name="Alikhan N.F."/>
            <person name="Baker D."/>
            <person name="Gharbi K."/>
            <person name="Hall N."/>
            <person name="Watson M."/>
            <person name="Adriaenssens E.M."/>
            <person name="Foster-Nyarko E."/>
            <person name="Jarju S."/>
            <person name="Secka A."/>
            <person name="Antonio M."/>
            <person name="Oren A."/>
            <person name="Chaudhuri R.R."/>
            <person name="La Ragione R."/>
            <person name="Hildebrand F."/>
            <person name="Pallen M.J."/>
        </authorList>
    </citation>
    <scope>NUCLEOTIDE SEQUENCE</scope>
    <source>
        <strain evidence="9">Gambia2-208</strain>
    </source>
</reference>
<dbReference type="InterPro" id="IPR016047">
    <property type="entry name" value="M23ase_b-sheet_dom"/>
</dbReference>
<gene>
    <name evidence="9" type="ORF">H9824_11990</name>
</gene>
<name>A0A9D1ZNK9_9BACE</name>
<dbReference type="Pfam" id="PF19425">
    <property type="entry name" value="Csd3_N2"/>
    <property type="match status" value="1"/>
</dbReference>
<dbReference type="EMBL" id="DXCV01000085">
    <property type="protein sequence ID" value="HIY89402.1"/>
    <property type="molecule type" value="Genomic_DNA"/>
</dbReference>
<evidence type="ECO:0000256" key="4">
    <source>
        <dbReference type="ARBA" id="ARBA00022723"/>
    </source>
</evidence>
<feature type="domain" description="LysM" evidence="8">
    <location>
        <begin position="63"/>
        <end position="111"/>
    </location>
</feature>
<comment type="subcellular location">
    <subcellularLocation>
        <location evidence="2">Cell envelope</location>
    </subcellularLocation>
</comment>
<proteinExistence type="predicted"/>
<dbReference type="Gene3D" id="3.10.450.350">
    <property type="match status" value="2"/>
</dbReference>
<dbReference type="Proteomes" id="UP000886851">
    <property type="component" value="Unassembled WGS sequence"/>
</dbReference>
<dbReference type="InterPro" id="IPR045834">
    <property type="entry name" value="Csd3_N2"/>
</dbReference>
<evidence type="ECO:0000313" key="10">
    <source>
        <dbReference type="Proteomes" id="UP000886851"/>
    </source>
</evidence>